<feature type="compositionally biased region" description="Basic and acidic residues" evidence="1">
    <location>
        <begin position="1"/>
        <end position="26"/>
    </location>
</feature>
<dbReference type="Proteomes" id="UP001642360">
    <property type="component" value="Unassembled WGS sequence"/>
</dbReference>
<comment type="caution">
    <text evidence="2">The sequence shown here is derived from an EMBL/GenBank/DDBJ whole genome shotgun (WGS) entry which is preliminary data.</text>
</comment>
<dbReference type="AlphaFoldDB" id="A0ABC8TG10"/>
<accession>A0ABC8TG10</accession>
<dbReference type="EMBL" id="CAUOFW020004553">
    <property type="protein sequence ID" value="CAK9166213.1"/>
    <property type="molecule type" value="Genomic_DNA"/>
</dbReference>
<reference evidence="2 3" key="1">
    <citation type="submission" date="2024-02" db="EMBL/GenBank/DDBJ databases">
        <authorList>
            <person name="Vignale AGUSTIN F."/>
            <person name="Sosa J E."/>
            <person name="Modenutti C."/>
        </authorList>
    </citation>
    <scope>NUCLEOTIDE SEQUENCE [LARGE SCALE GENOMIC DNA]</scope>
</reference>
<feature type="compositionally biased region" description="Acidic residues" evidence="1">
    <location>
        <begin position="27"/>
        <end position="58"/>
    </location>
</feature>
<proteinExistence type="predicted"/>
<sequence length="88" mass="10281">MDQRENDDNHNSVNTSRHEPTKIRFEYEDEEEKDEILEETATESSNLEDDSAMCEPEESTVGGDKTSADYYFDSYSHFGTLHLYFFLP</sequence>
<feature type="region of interest" description="Disordered" evidence="1">
    <location>
        <begin position="1"/>
        <end position="65"/>
    </location>
</feature>
<organism evidence="2 3">
    <name type="scientific">Ilex paraguariensis</name>
    <name type="common">yerba mate</name>
    <dbReference type="NCBI Taxonomy" id="185542"/>
    <lineage>
        <taxon>Eukaryota</taxon>
        <taxon>Viridiplantae</taxon>
        <taxon>Streptophyta</taxon>
        <taxon>Embryophyta</taxon>
        <taxon>Tracheophyta</taxon>
        <taxon>Spermatophyta</taxon>
        <taxon>Magnoliopsida</taxon>
        <taxon>eudicotyledons</taxon>
        <taxon>Gunneridae</taxon>
        <taxon>Pentapetalae</taxon>
        <taxon>asterids</taxon>
        <taxon>campanulids</taxon>
        <taxon>Aquifoliales</taxon>
        <taxon>Aquifoliaceae</taxon>
        <taxon>Ilex</taxon>
    </lineage>
</organism>
<keyword evidence="3" id="KW-1185">Reference proteome</keyword>
<evidence type="ECO:0000256" key="1">
    <source>
        <dbReference type="SAM" id="MobiDB-lite"/>
    </source>
</evidence>
<gene>
    <name evidence="2" type="ORF">ILEXP_LOCUS35417</name>
</gene>
<evidence type="ECO:0000313" key="2">
    <source>
        <dbReference type="EMBL" id="CAK9166213.1"/>
    </source>
</evidence>
<evidence type="ECO:0000313" key="3">
    <source>
        <dbReference type="Proteomes" id="UP001642360"/>
    </source>
</evidence>
<name>A0ABC8TG10_9AQUA</name>
<feature type="non-terminal residue" evidence="2">
    <location>
        <position position="88"/>
    </location>
</feature>
<protein>
    <submittedName>
        <fullName evidence="2">Uncharacterized protein</fullName>
    </submittedName>
</protein>